<feature type="chain" id="PRO_5047158341" evidence="2">
    <location>
        <begin position="20"/>
        <end position="199"/>
    </location>
</feature>
<proteinExistence type="predicted"/>
<evidence type="ECO:0000256" key="1">
    <source>
        <dbReference type="SAM" id="Phobius"/>
    </source>
</evidence>
<organism evidence="3 4">
    <name type="scientific">Drosophila rhopaloa</name>
    <name type="common">Fruit fly</name>
    <dbReference type="NCBI Taxonomy" id="1041015"/>
    <lineage>
        <taxon>Eukaryota</taxon>
        <taxon>Metazoa</taxon>
        <taxon>Ecdysozoa</taxon>
        <taxon>Arthropoda</taxon>
        <taxon>Hexapoda</taxon>
        <taxon>Insecta</taxon>
        <taxon>Pterygota</taxon>
        <taxon>Neoptera</taxon>
        <taxon>Endopterygota</taxon>
        <taxon>Diptera</taxon>
        <taxon>Brachycera</taxon>
        <taxon>Muscomorpha</taxon>
        <taxon>Ephydroidea</taxon>
        <taxon>Drosophilidae</taxon>
        <taxon>Drosophila</taxon>
        <taxon>Sophophora</taxon>
    </lineage>
</organism>
<reference evidence="3" key="2">
    <citation type="submission" date="2025-05" db="UniProtKB">
        <authorList>
            <consortium name="EnsemblMetazoa"/>
        </authorList>
    </citation>
    <scope>IDENTIFICATION</scope>
</reference>
<sequence>MELVLKFTILIALVPLFKAQQKDQEKTFTVSNDQNTIFPSEGSLIGSTSWPAVENQEHENNQILVTTEEPGTTTIYPSLRCLSCKFCSPNEGKTRDSKGKKFCPIHPGVLNGCSSIYFNFSSSAGGPEGYIIRSCISDLSEGDHNYCKINERVCHKCYSDDCNYLDITTNGLVTGGGARIMVSMFLVIPSLIGWILGIV</sequence>
<evidence type="ECO:0000313" key="3">
    <source>
        <dbReference type="EnsemblMetazoa" id="XP_044315339.1"/>
    </source>
</evidence>
<reference evidence="4" key="1">
    <citation type="journal article" date="2021" name="Elife">
        <title>Highly contiguous assemblies of 101 drosophilid genomes.</title>
        <authorList>
            <person name="Kim B.Y."/>
            <person name="Wang J.R."/>
            <person name="Miller D.E."/>
            <person name="Barmina O."/>
            <person name="Delaney E."/>
            <person name="Thompson A."/>
            <person name="Comeault A.A."/>
            <person name="Peede D."/>
            <person name="D'Agostino E.R."/>
            <person name="Pelaez J."/>
            <person name="Aguilar J.M."/>
            <person name="Haji D."/>
            <person name="Matsunaga T."/>
            <person name="Armstrong E.E."/>
            <person name="Zych M."/>
            <person name="Ogawa Y."/>
            <person name="Stamenkovic-Radak M."/>
            <person name="Jelic M."/>
            <person name="Veselinovic M.S."/>
            <person name="Tanaskovic M."/>
            <person name="Eric P."/>
            <person name="Gao J.J."/>
            <person name="Katoh T.K."/>
            <person name="Toda M.J."/>
            <person name="Watabe H."/>
            <person name="Watada M."/>
            <person name="Davis J.S."/>
            <person name="Moyle L.C."/>
            <person name="Manoli G."/>
            <person name="Bertolini E."/>
            <person name="Kostal V."/>
            <person name="Hawley R.S."/>
            <person name="Takahashi A."/>
            <person name="Jones C.D."/>
            <person name="Price D.K."/>
            <person name="Whiteman N."/>
            <person name="Kopp A."/>
            <person name="Matute D.R."/>
            <person name="Petrov D.A."/>
        </authorList>
    </citation>
    <scope>NUCLEOTIDE SEQUENCE [LARGE SCALE GENOMIC DNA]</scope>
</reference>
<keyword evidence="4" id="KW-1185">Reference proteome</keyword>
<keyword evidence="1" id="KW-1133">Transmembrane helix</keyword>
<feature type="signal peptide" evidence="2">
    <location>
        <begin position="1"/>
        <end position="19"/>
    </location>
</feature>
<feature type="transmembrane region" description="Helical" evidence="1">
    <location>
        <begin position="180"/>
        <end position="198"/>
    </location>
</feature>
<evidence type="ECO:0000313" key="4">
    <source>
        <dbReference type="Proteomes" id="UP001652680"/>
    </source>
</evidence>
<dbReference type="RefSeq" id="XP_044315339.1">
    <property type="nucleotide sequence ID" value="XM_044459404.1"/>
</dbReference>
<dbReference type="GeneID" id="123037695"/>
<protein>
    <submittedName>
        <fullName evidence="3">Uncharacterized protein</fullName>
    </submittedName>
</protein>
<name>A0ABM5J947_DRORH</name>
<evidence type="ECO:0000256" key="2">
    <source>
        <dbReference type="SAM" id="SignalP"/>
    </source>
</evidence>
<keyword evidence="1" id="KW-0472">Membrane</keyword>
<keyword evidence="2" id="KW-0732">Signal</keyword>
<dbReference type="Proteomes" id="UP001652680">
    <property type="component" value="Unassembled WGS sequence"/>
</dbReference>
<accession>A0ABM5J947</accession>
<dbReference type="EnsemblMetazoa" id="XM_044459404.1">
    <property type="protein sequence ID" value="XP_044315339.1"/>
    <property type="gene ID" value="LOC123037695"/>
</dbReference>
<keyword evidence="1" id="KW-0812">Transmembrane</keyword>